<evidence type="ECO:0000256" key="4">
    <source>
        <dbReference type="ARBA" id="ARBA00023150"/>
    </source>
</evidence>
<dbReference type="InterPro" id="IPR013785">
    <property type="entry name" value="Aldolase_TIM"/>
</dbReference>
<dbReference type="GO" id="GO:0061799">
    <property type="term" value="F:cyclic pyranopterin monophosphate synthase activity"/>
    <property type="evidence" value="ECO:0007669"/>
    <property type="project" value="UniProtKB-EC"/>
</dbReference>
<dbReference type="Gene3D" id="3.20.20.70">
    <property type="entry name" value="Aldolase class I"/>
    <property type="match status" value="1"/>
</dbReference>
<evidence type="ECO:0000313" key="9">
    <source>
        <dbReference type="Proteomes" id="UP000288716"/>
    </source>
</evidence>
<sequence>SFPVNLMLAKNWRHYSYSAKQELFDTFGRKHDYLRVSITEKCNLRCKTQTCTYCMPEQGVQLSPTSLNAVNISLDTLIPAKFELITRRKGWHLVFDGIKTALDTGFDDGVKVNCVVTRGVNDDELQNFVALTQHLPLDVRFIEYMPFDGNKWNSKKMVSHLEMLSIIREKYANLEREKSDNYNDTSKPYRVPGFKGRIGFITSMSNNFCGTCNRLRITADGNLKVGSQSMPINTFNTYRVALHVQTVRRSFCTKHSKQQFTHINSQTGNAEMVDVSGKRVTKRTAVAEARVLLGSTVCQLIQANQITKGDVFSISKIAGIMAAKETCYLIPLCHQIALNNIQMDIKLDKINFEAIVTATATSESTTGVEMEALTAVSVAALTVYDMCKAVNKAIVIKQVKLISKTGGKSDFKET</sequence>
<dbReference type="VEuPathDB" id="VectorBase:LDEU008634"/>
<dbReference type="EC" id="4.6.1.17" evidence="3"/>
<evidence type="ECO:0000259" key="6">
    <source>
        <dbReference type="Pfam" id="PF01967"/>
    </source>
</evidence>
<evidence type="ECO:0000313" key="8">
    <source>
        <dbReference type="EMBL" id="RWS23406.1"/>
    </source>
</evidence>
<dbReference type="OrthoDB" id="429626at2759"/>
<dbReference type="SUPFAM" id="SSF102114">
    <property type="entry name" value="Radical SAM enzymes"/>
    <property type="match status" value="1"/>
</dbReference>
<dbReference type="InterPro" id="IPR050105">
    <property type="entry name" value="MoCo_biosynth_MoaA/MoaC"/>
</dbReference>
<evidence type="ECO:0000259" key="7">
    <source>
        <dbReference type="Pfam" id="PF06463"/>
    </source>
</evidence>
<dbReference type="AlphaFoldDB" id="A0A443S781"/>
<dbReference type="Proteomes" id="UP000288716">
    <property type="component" value="Unassembled WGS sequence"/>
</dbReference>
<feature type="non-terminal residue" evidence="8">
    <location>
        <position position="1"/>
    </location>
</feature>
<dbReference type="GO" id="GO:0061798">
    <property type="term" value="F:GTP 3',8'-cyclase activity"/>
    <property type="evidence" value="ECO:0007669"/>
    <property type="project" value="TreeGrafter"/>
</dbReference>
<comment type="pathway">
    <text evidence="2">Cofactor biosynthesis; molybdopterin biosynthesis.</text>
</comment>
<dbReference type="InterPro" id="IPR023045">
    <property type="entry name" value="MoaC"/>
</dbReference>
<feature type="domain" description="Molybdenum cofactor biosynthesis protein A-like twitch" evidence="7">
    <location>
        <begin position="138"/>
        <end position="224"/>
    </location>
</feature>
<protein>
    <recommendedName>
        <fullName evidence="3">cyclic pyranopterin monophosphate synthase</fullName>
        <ecNumber evidence="3">4.6.1.17</ecNumber>
    </recommendedName>
</protein>
<dbReference type="Pfam" id="PF01967">
    <property type="entry name" value="MoaC"/>
    <property type="match status" value="1"/>
</dbReference>
<dbReference type="EMBL" id="NCKV01006503">
    <property type="protein sequence ID" value="RWS23406.1"/>
    <property type="molecule type" value="Genomic_DNA"/>
</dbReference>
<evidence type="ECO:0000256" key="5">
    <source>
        <dbReference type="ARBA" id="ARBA00023239"/>
    </source>
</evidence>
<evidence type="ECO:0000256" key="1">
    <source>
        <dbReference type="ARBA" id="ARBA00001637"/>
    </source>
</evidence>
<accession>A0A443S781</accession>
<feature type="domain" description="Molybdopterin cofactor biosynthesis C (MoaC)" evidence="6">
    <location>
        <begin position="272"/>
        <end position="407"/>
    </location>
</feature>
<proteinExistence type="predicted"/>
<dbReference type="SUPFAM" id="SSF55040">
    <property type="entry name" value="Molybdenum cofactor biosynthesis protein C, MoaC"/>
    <property type="match status" value="1"/>
</dbReference>
<dbReference type="STRING" id="299467.A0A443S781"/>
<comment type="catalytic activity">
    <reaction evidence="1">
        <text>(8S)-3',8-cyclo-7,8-dihydroguanosine 5'-triphosphate = cyclic pyranopterin phosphate + diphosphate</text>
        <dbReference type="Rhea" id="RHEA:49580"/>
        <dbReference type="ChEBI" id="CHEBI:33019"/>
        <dbReference type="ChEBI" id="CHEBI:59648"/>
        <dbReference type="ChEBI" id="CHEBI:131766"/>
        <dbReference type="EC" id="4.6.1.17"/>
    </reaction>
</comment>
<evidence type="ECO:0000256" key="2">
    <source>
        <dbReference type="ARBA" id="ARBA00005046"/>
    </source>
</evidence>
<dbReference type="PANTHER" id="PTHR22960">
    <property type="entry name" value="MOLYBDOPTERIN COFACTOR SYNTHESIS PROTEIN A"/>
    <property type="match status" value="1"/>
</dbReference>
<dbReference type="NCBIfam" id="TIGR00581">
    <property type="entry name" value="moaC"/>
    <property type="match status" value="1"/>
</dbReference>
<keyword evidence="5" id="KW-0456">Lyase</keyword>
<dbReference type="Pfam" id="PF06463">
    <property type="entry name" value="Mob_synth_C"/>
    <property type="match status" value="1"/>
</dbReference>
<keyword evidence="9" id="KW-1185">Reference proteome</keyword>
<name>A0A443S781_9ACAR</name>
<dbReference type="InterPro" id="IPR047594">
    <property type="entry name" value="MoaC_bact/euk"/>
</dbReference>
<dbReference type="InterPro" id="IPR036522">
    <property type="entry name" value="MoaC_sf"/>
</dbReference>
<dbReference type="UniPathway" id="UPA00344"/>
<keyword evidence="4" id="KW-0501">Molybdenum cofactor biosynthesis</keyword>
<dbReference type="CDD" id="cd01420">
    <property type="entry name" value="MoaC_PE"/>
    <property type="match status" value="1"/>
</dbReference>
<organism evidence="8 9">
    <name type="scientific">Leptotrombidium deliense</name>
    <dbReference type="NCBI Taxonomy" id="299467"/>
    <lineage>
        <taxon>Eukaryota</taxon>
        <taxon>Metazoa</taxon>
        <taxon>Ecdysozoa</taxon>
        <taxon>Arthropoda</taxon>
        <taxon>Chelicerata</taxon>
        <taxon>Arachnida</taxon>
        <taxon>Acari</taxon>
        <taxon>Acariformes</taxon>
        <taxon>Trombidiformes</taxon>
        <taxon>Prostigmata</taxon>
        <taxon>Anystina</taxon>
        <taxon>Parasitengona</taxon>
        <taxon>Trombiculoidea</taxon>
        <taxon>Trombiculidae</taxon>
        <taxon>Leptotrombidium</taxon>
    </lineage>
</organism>
<dbReference type="PANTHER" id="PTHR22960:SF0">
    <property type="entry name" value="MOLYBDENUM COFACTOR BIOSYNTHESIS PROTEIN 1"/>
    <property type="match status" value="1"/>
</dbReference>
<dbReference type="InterPro" id="IPR010505">
    <property type="entry name" value="MoaA_twitch"/>
</dbReference>
<gene>
    <name evidence="8" type="ORF">B4U80_03420</name>
</gene>
<evidence type="ECO:0000256" key="3">
    <source>
        <dbReference type="ARBA" id="ARBA00012575"/>
    </source>
</evidence>
<dbReference type="InterPro" id="IPR058240">
    <property type="entry name" value="rSAM_sf"/>
</dbReference>
<dbReference type="Gene3D" id="3.30.70.640">
    <property type="entry name" value="Molybdopterin cofactor biosynthesis C (MoaC) domain"/>
    <property type="match status" value="1"/>
</dbReference>
<comment type="caution">
    <text evidence="8">The sequence shown here is derived from an EMBL/GenBank/DDBJ whole genome shotgun (WGS) entry which is preliminary data.</text>
</comment>
<dbReference type="GO" id="GO:0051539">
    <property type="term" value="F:4 iron, 4 sulfur cluster binding"/>
    <property type="evidence" value="ECO:0007669"/>
    <property type="project" value="UniProtKB-KW"/>
</dbReference>
<dbReference type="InterPro" id="IPR002820">
    <property type="entry name" value="Mopterin_CF_biosynth-C_dom"/>
</dbReference>
<dbReference type="NCBIfam" id="NF006870">
    <property type="entry name" value="PRK09364.1"/>
    <property type="match status" value="1"/>
</dbReference>
<reference evidence="8 9" key="1">
    <citation type="journal article" date="2018" name="Gigascience">
        <title>Genomes of trombidid mites reveal novel predicted allergens and laterally-transferred genes associated with secondary metabolism.</title>
        <authorList>
            <person name="Dong X."/>
            <person name="Chaisiri K."/>
            <person name="Xia D."/>
            <person name="Armstrong S.D."/>
            <person name="Fang Y."/>
            <person name="Donnelly M.J."/>
            <person name="Kadowaki T."/>
            <person name="McGarry J.W."/>
            <person name="Darby A.C."/>
            <person name="Makepeace B.L."/>
        </authorList>
    </citation>
    <scope>NUCLEOTIDE SEQUENCE [LARGE SCALE GENOMIC DNA]</scope>
    <source>
        <strain evidence="8">UoL-UT</strain>
    </source>
</reference>
<dbReference type="GO" id="GO:0006777">
    <property type="term" value="P:Mo-molybdopterin cofactor biosynthetic process"/>
    <property type="evidence" value="ECO:0007669"/>
    <property type="project" value="UniProtKB-KW"/>
</dbReference>